<evidence type="ECO:0000256" key="8">
    <source>
        <dbReference type="SAM" id="MobiDB-lite"/>
    </source>
</evidence>
<dbReference type="Gene3D" id="3.10.450.350">
    <property type="match status" value="2"/>
</dbReference>
<reference evidence="12 13" key="1">
    <citation type="submission" date="2020-05" db="EMBL/GenBank/DDBJ databases">
        <title>Azospirillum oleiclasticum sp. nov, a nitrogen-fixing and heavy crude oil-emulsifying bacterium isolated from the crude oil of Yumen Oilfield.</title>
        <authorList>
            <person name="Wu D."/>
            <person name="Cai M."/>
            <person name="Zhang X."/>
        </authorList>
    </citation>
    <scope>NUCLEOTIDE SEQUENCE [LARGE SCALE GENOMIC DNA]</scope>
    <source>
        <strain evidence="12 13">ROY-1-1-2</strain>
    </source>
</reference>
<gene>
    <name evidence="12" type="ORF">HND93_35740</name>
</gene>
<keyword evidence="5" id="KW-0378">Hydrolase</keyword>
<dbReference type="Pfam" id="PF19425">
    <property type="entry name" value="Csd3_N2"/>
    <property type="match status" value="1"/>
</dbReference>
<comment type="cofactor">
    <cofactor evidence="1">
        <name>Zn(2+)</name>
        <dbReference type="ChEBI" id="CHEBI:29105"/>
    </cofactor>
</comment>
<keyword evidence="9" id="KW-0732">Signal</keyword>
<evidence type="ECO:0000259" key="11">
    <source>
        <dbReference type="Pfam" id="PF19425"/>
    </source>
</evidence>
<protein>
    <submittedName>
        <fullName evidence="12">Peptidoglycan DD-metalloendopeptidase family protein</fullName>
    </submittedName>
</protein>
<keyword evidence="4" id="KW-0479">Metal-binding</keyword>
<feature type="region of interest" description="Disordered" evidence="8">
    <location>
        <begin position="33"/>
        <end position="67"/>
    </location>
</feature>
<sequence>MRPRLASLPTLALCAAGLVGLLTQSVPVDVQAASDRPAGPTIKRQGPAPKASPAPTTKAEPAPEPERHTLAVARGDTLMTLLSDADVPRDDAHSAIEALRERFDPRSLQVGQEVTVLFEPRRGGSKRFVGLEIAPDVVRSVSVARGDDGFETSENEKAVRRLPAAGLGEIQSSLFEAGSKAGVPISVMMAVIKAYSHEVDFQRDLQPGDRFAVLYERIVTEDGRDAGEGELLHATLVLSGRELPIYRFKDHDGRVDYYNRQGESIRRALLRTPVDGVRITSGFGMRKHPILGYSKMHKGVDFGAPTGTPIYAAGNGVVEEAGAKGAYGQYVRIRHNNEISTAYAHLSRFANGLRRGAKVEQGEVIAYVGSTGRSTGPHLHYEVLKRGQQIDPRSIDLPTGQKLDGRDLRDFQQAVRSIERQFEQARGGLQLVTGNGAADRVVRKPTDACAAKAGC</sequence>
<dbReference type="Proteomes" id="UP000584642">
    <property type="component" value="Unassembled WGS sequence"/>
</dbReference>
<dbReference type="Pfam" id="PF01551">
    <property type="entry name" value="Peptidase_M23"/>
    <property type="match status" value="1"/>
</dbReference>
<dbReference type="PANTHER" id="PTHR21666">
    <property type="entry name" value="PEPTIDASE-RELATED"/>
    <property type="match status" value="1"/>
</dbReference>
<proteinExistence type="predicted"/>
<feature type="signal peptide" evidence="9">
    <location>
        <begin position="1"/>
        <end position="32"/>
    </location>
</feature>
<feature type="chain" id="PRO_5047386979" evidence="9">
    <location>
        <begin position="33"/>
        <end position="455"/>
    </location>
</feature>
<dbReference type="InterPro" id="IPR011055">
    <property type="entry name" value="Dup_hybrid_motif"/>
</dbReference>
<keyword evidence="3" id="KW-0645">Protease</keyword>
<dbReference type="Gene3D" id="2.70.70.10">
    <property type="entry name" value="Glucose Permease (Domain IIA)"/>
    <property type="match status" value="1"/>
</dbReference>
<comment type="subcellular location">
    <subcellularLocation>
        <location evidence="2">Cell envelope</location>
    </subcellularLocation>
</comment>
<organism evidence="12 13">
    <name type="scientific">Azospirillum oleiclasticum</name>
    <dbReference type="NCBI Taxonomy" id="2735135"/>
    <lineage>
        <taxon>Bacteria</taxon>
        <taxon>Pseudomonadati</taxon>
        <taxon>Pseudomonadota</taxon>
        <taxon>Alphaproteobacteria</taxon>
        <taxon>Rhodospirillales</taxon>
        <taxon>Azospirillaceae</taxon>
        <taxon>Azospirillum</taxon>
    </lineage>
</organism>
<name>A0ABX2TN90_9PROT</name>
<evidence type="ECO:0000256" key="2">
    <source>
        <dbReference type="ARBA" id="ARBA00004196"/>
    </source>
</evidence>
<dbReference type="SUPFAM" id="SSF51261">
    <property type="entry name" value="Duplicated hybrid motif"/>
    <property type="match status" value="1"/>
</dbReference>
<evidence type="ECO:0000256" key="3">
    <source>
        <dbReference type="ARBA" id="ARBA00022670"/>
    </source>
</evidence>
<dbReference type="InterPro" id="IPR050570">
    <property type="entry name" value="Cell_wall_metabolism_enzyme"/>
</dbReference>
<comment type="caution">
    <text evidence="12">The sequence shown here is derived from an EMBL/GenBank/DDBJ whole genome shotgun (WGS) entry which is preliminary data.</text>
</comment>
<dbReference type="CDD" id="cd12797">
    <property type="entry name" value="M23_peptidase"/>
    <property type="match status" value="1"/>
</dbReference>
<dbReference type="EMBL" id="JABFDB010000053">
    <property type="protein sequence ID" value="NYZ25085.1"/>
    <property type="molecule type" value="Genomic_DNA"/>
</dbReference>
<keyword evidence="13" id="KW-1185">Reference proteome</keyword>
<evidence type="ECO:0000313" key="12">
    <source>
        <dbReference type="EMBL" id="NYZ25085.1"/>
    </source>
</evidence>
<evidence type="ECO:0000313" key="13">
    <source>
        <dbReference type="Proteomes" id="UP000584642"/>
    </source>
</evidence>
<evidence type="ECO:0000259" key="10">
    <source>
        <dbReference type="Pfam" id="PF01551"/>
    </source>
</evidence>
<dbReference type="InterPro" id="IPR045834">
    <property type="entry name" value="Csd3_N2"/>
</dbReference>
<keyword evidence="7" id="KW-0482">Metalloprotease</keyword>
<feature type="domain" description="M23ase beta-sheet core" evidence="10">
    <location>
        <begin position="295"/>
        <end position="392"/>
    </location>
</feature>
<dbReference type="RefSeq" id="WP_180286859.1">
    <property type="nucleotide sequence ID" value="NZ_JABFDB010000053.1"/>
</dbReference>
<accession>A0ABX2TN90</accession>
<dbReference type="PANTHER" id="PTHR21666:SF288">
    <property type="entry name" value="CELL DIVISION PROTEIN YTFB"/>
    <property type="match status" value="1"/>
</dbReference>
<evidence type="ECO:0000256" key="1">
    <source>
        <dbReference type="ARBA" id="ARBA00001947"/>
    </source>
</evidence>
<evidence type="ECO:0000256" key="6">
    <source>
        <dbReference type="ARBA" id="ARBA00022833"/>
    </source>
</evidence>
<evidence type="ECO:0000256" key="4">
    <source>
        <dbReference type="ARBA" id="ARBA00022723"/>
    </source>
</evidence>
<evidence type="ECO:0000256" key="9">
    <source>
        <dbReference type="SAM" id="SignalP"/>
    </source>
</evidence>
<keyword evidence="6" id="KW-0862">Zinc</keyword>
<dbReference type="InterPro" id="IPR016047">
    <property type="entry name" value="M23ase_b-sheet_dom"/>
</dbReference>
<evidence type="ECO:0000256" key="5">
    <source>
        <dbReference type="ARBA" id="ARBA00022801"/>
    </source>
</evidence>
<feature type="domain" description="Csd3-like second N-terminal" evidence="11">
    <location>
        <begin position="168"/>
        <end position="283"/>
    </location>
</feature>
<evidence type="ECO:0000256" key="7">
    <source>
        <dbReference type="ARBA" id="ARBA00023049"/>
    </source>
</evidence>
<feature type="compositionally biased region" description="Low complexity" evidence="8">
    <location>
        <begin position="47"/>
        <end position="60"/>
    </location>
</feature>